<dbReference type="SUPFAM" id="SSF54637">
    <property type="entry name" value="Thioesterase/thiol ester dehydrase-isomerase"/>
    <property type="match status" value="1"/>
</dbReference>
<evidence type="ECO:0000256" key="1">
    <source>
        <dbReference type="ARBA" id="ARBA00010458"/>
    </source>
</evidence>
<dbReference type="Proteomes" id="UP000051162">
    <property type="component" value="Unassembled WGS sequence"/>
</dbReference>
<evidence type="ECO:0000313" key="5">
    <source>
        <dbReference type="EMBL" id="KRK72833.1"/>
    </source>
</evidence>
<dbReference type="STRING" id="1423773.FD30_GL001041"/>
<dbReference type="GO" id="GO:0005829">
    <property type="term" value="C:cytosol"/>
    <property type="evidence" value="ECO:0007669"/>
    <property type="project" value="TreeGrafter"/>
</dbReference>
<dbReference type="GO" id="GO:0009062">
    <property type="term" value="P:fatty acid catabolic process"/>
    <property type="evidence" value="ECO:0007669"/>
    <property type="project" value="TreeGrafter"/>
</dbReference>
<reference evidence="5 6" key="1">
    <citation type="journal article" date="2015" name="Genome Announc.">
        <title>Expanding the biotechnology potential of lactobacilli through comparative genomics of 213 strains and associated genera.</title>
        <authorList>
            <person name="Sun Z."/>
            <person name="Harris H.M."/>
            <person name="McCann A."/>
            <person name="Guo C."/>
            <person name="Argimon S."/>
            <person name="Zhang W."/>
            <person name="Yang X."/>
            <person name="Jeffery I.B."/>
            <person name="Cooney J.C."/>
            <person name="Kagawa T.F."/>
            <person name="Liu W."/>
            <person name="Song Y."/>
            <person name="Salvetti E."/>
            <person name="Wrobel A."/>
            <person name="Rasinkangas P."/>
            <person name="Parkhill J."/>
            <person name="Rea M.C."/>
            <person name="O'Sullivan O."/>
            <person name="Ritari J."/>
            <person name="Douillard F.P."/>
            <person name="Paul Ross R."/>
            <person name="Yang R."/>
            <person name="Briner A.E."/>
            <person name="Felis G.E."/>
            <person name="de Vos W.M."/>
            <person name="Barrangou R."/>
            <person name="Klaenhammer T.R."/>
            <person name="Caufield P.W."/>
            <person name="Cui Y."/>
            <person name="Zhang H."/>
            <person name="O'Toole P.W."/>
        </authorList>
    </citation>
    <scope>NUCLEOTIDE SEQUENCE [LARGE SCALE GENOMIC DNA]</scope>
    <source>
        <strain evidence="5 6">DSM 19117</strain>
    </source>
</reference>
<dbReference type="PANTHER" id="PTHR11049:SF24">
    <property type="entry name" value="CYTOSOLIC ACYL COENZYME A THIOESTER HYDROLASE"/>
    <property type="match status" value="1"/>
</dbReference>
<sequence>MIVLSNEPAPISCNQTLIVANHRVFQPDLNEHQTVFGGKILSLVDDSASIAAMRLTRSTVVTATFDHVNFLKPFHLQDSMCMEAYVSGTGHRSLEVFAKIVGENLTTGKRFLGFTSFITFVMAEKPQTPLPIVVPQTEEQRFICSGYLQRYQARKNNREEQEQLIAHTSITLPWSTQLPQD</sequence>
<evidence type="ECO:0000256" key="2">
    <source>
        <dbReference type="ARBA" id="ARBA00022801"/>
    </source>
</evidence>
<organism evidence="5 6">
    <name type="scientific">Levilactobacillus namurensis DSM 19117</name>
    <dbReference type="NCBI Taxonomy" id="1423773"/>
    <lineage>
        <taxon>Bacteria</taxon>
        <taxon>Bacillati</taxon>
        <taxon>Bacillota</taxon>
        <taxon>Bacilli</taxon>
        <taxon>Lactobacillales</taxon>
        <taxon>Lactobacillaceae</taxon>
        <taxon>Levilactobacillus</taxon>
    </lineage>
</organism>
<proteinExistence type="inferred from homology"/>
<dbReference type="GO" id="GO:0052816">
    <property type="term" value="F:long-chain fatty acyl-CoA hydrolase activity"/>
    <property type="evidence" value="ECO:0007669"/>
    <property type="project" value="TreeGrafter"/>
</dbReference>
<dbReference type="EMBL" id="AZDT01000066">
    <property type="protein sequence ID" value="KRK72833.1"/>
    <property type="molecule type" value="Genomic_DNA"/>
</dbReference>
<dbReference type="GO" id="GO:0006637">
    <property type="term" value="P:acyl-CoA metabolic process"/>
    <property type="evidence" value="ECO:0007669"/>
    <property type="project" value="TreeGrafter"/>
</dbReference>
<dbReference type="InterPro" id="IPR006683">
    <property type="entry name" value="Thioestr_dom"/>
</dbReference>
<gene>
    <name evidence="5" type="ORF">FD30_GL001041</name>
</gene>
<feature type="domain" description="HotDog ACOT-type" evidence="4">
    <location>
        <begin position="14"/>
        <end position="126"/>
    </location>
</feature>
<dbReference type="AlphaFoldDB" id="A0A0R1JWU9"/>
<comment type="caution">
    <text evidence="5">The sequence shown here is derived from an EMBL/GenBank/DDBJ whole genome shotgun (WGS) entry which is preliminary data.</text>
</comment>
<keyword evidence="2 3" id="KW-0378">Hydrolase</keyword>
<evidence type="ECO:0000256" key="3">
    <source>
        <dbReference type="PROSITE-ProRule" id="PRU01106"/>
    </source>
</evidence>
<dbReference type="PROSITE" id="PS51770">
    <property type="entry name" value="HOTDOG_ACOT"/>
    <property type="match status" value="1"/>
</dbReference>
<dbReference type="InterPro" id="IPR029069">
    <property type="entry name" value="HotDog_dom_sf"/>
</dbReference>
<evidence type="ECO:0000259" key="4">
    <source>
        <dbReference type="PROSITE" id="PS51770"/>
    </source>
</evidence>
<accession>A0A0R1JWU9</accession>
<dbReference type="Gene3D" id="3.10.129.10">
    <property type="entry name" value="Hotdog Thioesterase"/>
    <property type="match status" value="1"/>
</dbReference>
<dbReference type="InterPro" id="IPR040170">
    <property type="entry name" value="Cytosol_ACT"/>
</dbReference>
<dbReference type="PANTHER" id="PTHR11049">
    <property type="entry name" value="ACYL COENZYME A THIOESTER HYDROLASE"/>
    <property type="match status" value="1"/>
</dbReference>
<dbReference type="Pfam" id="PF03061">
    <property type="entry name" value="4HBT"/>
    <property type="match status" value="1"/>
</dbReference>
<keyword evidence="6" id="KW-1185">Reference proteome</keyword>
<protein>
    <submittedName>
        <fullName evidence="5">Acyl-CoA hydrolase</fullName>
    </submittedName>
</protein>
<comment type="similarity">
    <text evidence="1">Belongs to the acyl coenzyme A hydrolase family.</text>
</comment>
<dbReference type="PATRIC" id="fig|1423773.3.peg.1069"/>
<evidence type="ECO:0000313" key="6">
    <source>
        <dbReference type="Proteomes" id="UP000051162"/>
    </source>
</evidence>
<dbReference type="InterPro" id="IPR033120">
    <property type="entry name" value="HOTDOG_ACOT"/>
</dbReference>
<dbReference type="CDD" id="cd03442">
    <property type="entry name" value="BFIT_BACH"/>
    <property type="match status" value="1"/>
</dbReference>
<name>A0A0R1JWU9_9LACO</name>